<dbReference type="PANTHER" id="PTHR43289:SF6">
    <property type="entry name" value="SERINE_THREONINE-PROTEIN KINASE NEKL-3"/>
    <property type="match status" value="1"/>
</dbReference>
<keyword evidence="7" id="KW-1185">Reference proteome</keyword>
<dbReference type="AlphaFoldDB" id="A0A7C9TLK5"/>
<dbReference type="GO" id="GO:0004674">
    <property type="term" value="F:protein serine/threonine kinase activity"/>
    <property type="evidence" value="ECO:0007669"/>
    <property type="project" value="UniProtKB-KW"/>
</dbReference>
<dbReference type="GO" id="GO:0005524">
    <property type="term" value="F:ATP binding"/>
    <property type="evidence" value="ECO:0007669"/>
    <property type="project" value="UniProtKB-KW"/>
</dbReference>
<dbReference type="SUPFAM" id="SSF56112">
    <property type="entry name" value="Protein kinase-like (PK-like)"/>
    <property type="match status" value="1"/>
</dbReference>
<protein>
    <submittedName>
        <fullName evidence="6">Serine/threonine protein kinase</fullName>
    </submittedName>
</protein>
<dbReference type="Proteomes" id="UP000484255">
    <property type="component" value="Unassembled WGS sequence"/>
</dbReference>
<organism evidence="6 7">
    <name type="scientific">Ideonella livida</name>
    <dbReference type="NCBI Taxonomy" id="2707176"/>
    <lineage>
        <taxon>Bacteria</taxon>
        <taxon>Pseudomonadati</taxon>
        <taxon>Pseudomonadota</taxon>
        <taxon>Betaproteobacteria</taxon>
        <taxon>Burkholderiales</taxon>
        <taxon>Sphaerotilaceae</taxon>
        <taxon>Ideonella</taxon>
    </lineage>
</organism>
<keyword evidence="3 6" id="KW-0418">Kinase</keyword>
<evidence type="ECO:0000256" key="3">
    <source>
        <dbReference type="ARBA" id="ARBA00022777"/>
    </source>
</evidence>
<evidence type="ECO:0000256" key="4">
    <source>
        <dbReference type="ARBA" id="ARBA00022840"/>
    </source>
</evidence>
<keyword evidence="6" id="KW-0723">Serine/threonine-protein kinase</keyword>
<dbReference type="InterPro" id="IPR011009">
    <property type="entry name" value="Kinase-like_dom_sf"/>
</dbReference>
<dbReference type="PANTHER" id="PTHR43289">
    <property type="entry name" value="MITOGEN-ACTIVATED PROTEIN KINASE KINASE KINASE 20-RELATED"/>
    <property type="match status" value="1"/>
</dbReference>
<proteinExistence type="predicted"/>
<evidence type="ECO:0000313" key="7">
    <source>
        <dbReference type="Proteomes" id="UP000484255"/>
    </source>
</evidence>
<dbReference type="PROSITE" id="PS50011">
    <property type="entry name" value="PROTEIN_KINASE_DOM"/>
    <property type="match status" value="1"/>
</dbReference>
<feature type="domain" description="Protein kinase" evidence="5">
    <location>
        <begin position="14"/>
        <end position="277"/>
    </location>
</feature>
<dbReference type="EMBL" id="JAAGOH010000006">
    <property type="protein sequence ID" value="NDY91026.1"/>
    <property type="molecule type" value="Genomic_DNA"/>
</dbReference>
<evidence type="ECO:0000256" key="1">
    <source>
        <dbReference type="ARBA" id="ARBA00022679"/>
    </source>
</evidence>
<comment type="caution">
    <text evidence="6">The sequence shown here is derived from an EMBL/GenBank/DDBJ whole genome shotgun (WGS) entry which is preliminary data.</text>
</comment>
<evidence type="ECO:0000259" key="5">
    <source>
        <dbReference type="PROSITE" id="PS50011"/>
    </source>
</evidence>
<gene>
    <name evidence="6" type="ORF">G3A44_07430</name>
</gene>
<dbReference type="CDD" id="cd14014">
    <property type="entry name" value="STKc_PknB_like"/>
    <property type="match status" value="1"/>
</dbReference>
<dbReference type="RefSeq" id="WP_163456873.1">
    <property type="nucleotide sequence ID" value="NZ_JAAGOH010000006.1"/>
</dbReference>
<dbReference type="InterPro" id="IPR000719">
    <property type="entry name" value="Prot_kinase_dom"/>
</dbReference>
<name>A0A7C9TLK5_9BURK</name>
<sequence>MPEPAACPPTPAGYRLVALAGQGGQAQVFQAVQLSSGRPVALKMAWPPGGRDDGSHPTGLTRERLVLQRLGRQDGIACLLDHGQLPAAPQRPPTAWLAIEWLDGPRLTQVLSDADRRLTPYDLTGLVDTLARLHAQGVVHGDLHPDNVLQSLDGRQGWCLTDFGNAAAPGIAPLRHASVLQGRLDWLAPEQVLGHSPTPATDVHALGWMLASCLGVVRPAACVGLVQQLRRQNLAAPPVWPAELSVTWRELLSRMLHPKPRARPSAQEVASLLRDTR</sequence>
<keyword evidence="1" id="KW-0808">Transferase</keyword>
<keyword evidence="2" id="KW-0547">Nucleotide-binding</keyword>
<dbReference type="Gene3D" id="1.10.510.10">
    <property type="entry name" value="Transferase(Phosphotransferase) domain 1"/>
    <property type="match status" value="1"/>
</dbReference>
<evidence type="ECO:0000256" key="2">
    <source>
        <dbReference type="ARBA" id="ARBA00022741"/>
    </source>
</evidence>
<dbReference type="SMART" id="SM00220">
    <property type="entry name" value="S_TKc"/>
    <property type="match status" value="1"/>
</dbReference>
<dbReference type="Pfam" id="PF00069">
    <property type="entry name" value="Pkinase"/>
    <property type="match status" value="1"/>
</dbReference>
<accession>A0A7C9TLK5</accession>
<keyword evidence="4" id="KW-0067">ATP-binding</keyword>
<dbReference type="Gene3D" id="3.30.200.20">
    <property type="entry name" value="Phosphorylase Kinase, domain 1"/>
    <property type="match status" value="1"/>
</dbReference>
<reference evidence="6 7" key="1">
    <citation type="submission" date="2020-02" db="EMBL/GenBank/DDBJ databases">
        <title>Ideonella bacterium strain TBM-1.</title>
        <authorList>
            <person name="Chen W.-M."/>
        </authorList>
    </citation>
    <scope>NUCLEOTIDE SEQUENCE [LARGE SCALE GENOMIC DNA]</scope>
    <source>
        <strain evidence="6 7">TBM-1</strain>
    </source>
</reference>
<evidence type="ECO:0000313" key="6">
    <source>
        <dbReference type="EMBL" id="NDY91026.1"/>
    </source>
</evidence>